<dbReference type="SUPFAM" id="SSF53335">
    <property type="entry name" value="S-adenosyl-L-methionine-dependent methyltransferases"/>
    <property type="match status" value="1"/>
</dbReference>
<dbReference type="OrthoDB" id="14833at2759"/>
<name>A0A9N9G5D0_9GLOM</name>
<protein>
    <submittedName>
        <fullName evidence="5">2466_t:CDS:1</fullName>
    </submittedName>
</protein>
<dbReference type="Pfam" id="PF05063">
    <property type="entry name" value="MT-A70"/>
    <property type="match status" value="1"/>
</dbReference>
<dbReference type="GO" id="GO:0036396">
    <property type="term" value="C:RNA N6-methyladenosine methyltransferase complex"/>
    <property type="evidence" value="ECO:0007669"/>
    <property type="project" value="TreeGrafter"/>
</dbReference>
<dbReference type="PROSITE" id="PS51592">
    <property type="entry name" value="SAM_MTA70L_2"/>
    <property type="match status" value="1"/>
</dbReference>
<evidence type="ECO:0000256" key="4">
    <source>
        <dbReference type="SAM" id="MobiDB-lite"/>
    </source>
</evidence>
<comment type="caution">
    <text evidence="5">The sequence shown here is derived from an EMBL/GenBank/DDBJ whole genome shotgun (WGS) entry which is preliminary data.</text>
</comment>
<feature type="compositionally biased region" description="Polar residues" evidence="4">
    <location>
        <begin position="422"/>
        <end position="431"/>
    </location>
</feature>
<evidence type="ECO:0000256" key="3">
    <source>
        <dbReference type="PROSITE-ProRule" id="PRU00489"/>
    </source>
</evidence>
<dbReference type="PANTHER" id="PTHR13107:SF0">
    <property type="entry name" value="N6-ADENOSINE-METHYLTRANSFERASE NON-CATALYTIC SUBUNIT"/>
    <property type="match status" value="1"/>
</dbReference>
<proteinExistence type="inferred from homology"/>
<dbReference type="AlphaFoldDB" id="A0A9N9G5D0"/>
<keyword evidence="6" id="KW-1185">Reference proteome</keyword>
<dbReference type="EMBL" id="CAJVPK010001414">
    <property type="protein sequence ID" value="CAG8585971.1"/>
    <property type="molecule type" value="Genomic_DNA"/>
</dbReference>
<evidence type="ECO:0000256" key="1">
    <source>
        <dbReference type="ARBA" id="ARBA00004123"/>
    </source>
</evidence>
<evidence type="ECO:0000313" key="6">
    <source>
        <dbReference type="Proteomes" id="UP000789706"/>
    </source>
</evidence>
<keyword evidence="2" id="KW-0539">Nucleus</keyword>
<dbReference type="PANTHER" id="PTHR13107">
    <property type="entry name" value="N6-ADENOSINE-METHYLTRANSFERASE NON-CATALYTIC SUBUNIT"/>
    <property type="match status" value="1"/>
</dbReference>
<evidence type="ECO:0000256" key="2">
    <source>
        <dbReference type="ARBA" id="ARBA00023242"/>
    </source>
</evidence>
<dbReference type="InterPro" id="IPR007757">
    <property type="entry name" value="MT-A70-like"/>
</dbReference>
<accession>A0A9N9G5D0</accession>
<organism evidence="5 6">
    <name type="scientific">Diversispora eburnea</name>
    <dbReference type="NCBI Taxonomy" id="1213867"/>
    <lineage>
        <taxon>Eukaryota</taxon>
        <taxon>Fungi</taxon>
        <taxon>Fungi incertae sedis</taxon>
        <taxon>Mucoromycota</taxon>
        <taxon>Glomeromycotina</taxon>
        <taxon>Glomeromycetes</taxon>
        <taxon>Diversisporales</taxon>
        <taxon>Diversisporaceae</taxon>
        <taxon>Diversispora</taxon>
    </lineage>
</organism>
<sequence length="431" mass="49540">MNHEIGKEINTFVESHKRLLAVLRERQKRRKLLLETNEELKIFLNTEKKRRKSPVCNKSKKNEKSVGRSYNNLYGGVGGEISSSFSRRGEERLRNQEEVGSQIITTSKVDNTQEGEKTIRNDYCQYFVDSGRRPQNFIRDTELSQRFDEYPKLKELTKLKNALVKSRATSPTYLKADLRTFDLKSLGTKFDVILIDPPLEDLKIEDVAATPSFIFIWSGDADGLDRGRQLLLKWGYRRCEDIVWIKTNKTWEGSRFFEERSVFQRTKEHCIMGIKGTVRRSTDGHFIHCNVDTDVIISEEPSFGSTRKPEELYHIIEHFCLGRRRLELFGEDHNIRPGWLTIGNELSSSNFNANTYASNLSEPNGYLLGSTPEIENLRPKSPPPRDTSTPKLGVGVPPQIPQITPFSTRWIPPPPPPPQQPMDNNNVYGNL</sequence>
<dbReference type="GO" id="GO:0005634">
    <property type="term" value="C:nucleus"/>
    <property type="evidence" value="ECO:0007669"/>
    <property type="project" value="UniProtKB-SubCell"/>
</dbReference>
<feature type="region of interest" description="Disordered" evidence="4">
    <location>
        <begin position="367"/>
        <end position="431"/>
    </location>
</feature>
<gene>
    <name evidence="5" type="ORF">DEBURN_LOCUS8808</name>
</gene>
<feature type="compositionally biased region" description="Pro residues" evidence="4">
    <location>
        <begin position="411"/>
        <end position="420"/>
    </location>
</feature>
<evidence type="ECO:0000313" key="5">
    <source>
        <dbReference type="EMBL" id="CAG8585971.1"/>
    </source>
</evidence>
<dbReference type="GO" id="GO:0003729">
    <property type="term" value="F:mRNA binding"/>
    <property type="evidence" value="ECO:0007669"/>
    <property type="project" value="TreeGrafter"/>
</dbReference>
<dbReference type="InterPro" id="IPR029063">
    <property type="entry name" value="SAM-dependent_MTases_sf"/>
</dbReference>
<dbReference type="InterPro" id="IPR045123">
    <property type="entry name" value="METTL14-like"/>
</dbReference>
<dbReference type="PROSITE" id="PS51143">
    <property type="entry name" value="MT_A70"/>
    <property type="match status" value="1"/>
</dbReference>
<reference evidence="5" key="1">
    <citation type="submission" date="2021-06" db="EMBL/GenBank/DDBJ databases">
        <authorList>
            <person name="Kallberg Y."/>
            <person name="Tangrot J."/>
            <person name="Rosling A."/>
        </authorList>
    </citation>
    <scope>NUCLEOTIDE SEQUENCE</scope>
    <source>
        <strain evidence="5">AZ414A</strain>
    </source>
</reference>
<comment type="similarity">
    <text evidence="3">Belongs to the MT-A70-like family.</text>
</comment>
<comment type="subcellular location">
    <subcellularLocation>
        <location evidence="1">Nucleus</location>
    </subcellularLocation>
</comment>
<dbReference type="Proteomes" id="UP000789706">
    <property type="component" value="Unassembled WGS sequence"/>
</dbReference>